<dbReference type="EMBL" id="CP045903">
    <property type="protein sequence ID" value="QQP39439.1"/>
    <property type="molecule type" value="Genomic_DNA"/>
</dbReference>
<organism evidence="7 8">
    <name type="scientific">Caligus rogercresseyi</name>
    <name type="common">Sea louse</name>
    <dbReference type="NCBI Taxonomy" id="217165"/>
    <lineage>
        <taxon>Eukaryota</taxon>
        <taxon>Metazoa</taxon>
        <taxon>Ecdysozoa</taxon>
        <taxon>Arthropoda</taxon>
        <taxon>Crustacea</taxon>
        <taxon>Multicrustacea</taxon>
        <taxon>Hexanauplia</taxon>
        <taxon>Copepoda</taxon>
        <taxon>Siphonostomatoida</taxon>
        <taxon>Caligidae</taxon>
        <taxon>Caligus</taxon>
    </lineage>
</organism>
<evidence type="ECO:0000256" key="2">
    <source>
        <dbReference type="ARBA" id="ARBA00022737"/>
    </source>
</evidence>
<reference evidence="8" key="1">
    <citation type="submission" date="2021-01" db="EMBL/GenBank/DDBJ databases">
        <title>Caligus Genome Assembly.</title>
        <authorList>
            <person name="Gallardo-Escarate C."/>
        </authorList>
    </citation>
    <scope>NUCLEOTIDE SEQUENCE [LARGE SCALE GENOMIC DNA]</scope>
</reference>
<accession>A0A7T8GX52</accession>
<dbReference type="Pfam" id="PF12874">
    <property type="entry name" value="zf-met"/>
    <property type="match status" value="1"/>
</dbReference>
<sequence length="87" mass="10365">MHASDHPEEEALFRCEHCFKGFTTKGHLKEHISGVHERYNNVHCPVCHKSFNTQKRMKKHLFSSHKDMADQFRSHSRVQVYEQKDTQ</sequence>
<dbReference type="PROSITE" id="PS50157">
    <property type="entry name" value="ZINC_FINGER_C2H2_2"/>
    <property type="match status" value="1"/>
</dbReference>
<evidence type="ECO:0000256" key="1">
    <source>
        <dbReference type="ARBA" id="ARBA00022723"/>
    </source>
</evidence>
<dbReference type="PROSITE" id="PS00028">
    <property type="entry name" value="ZINC_FINGER_C2H2_1"/>
    <property type="match status" value="2"/>
</dbReference>
<evidence type="ECO:0000256" key="5">
    <source>
        <dbReference type="PROSITE-ProRule" id="PRU00042"/>
    </source>
</evidence>
<keyword evidence="8" id="KW-1185">Reference proteome</keyword>
<name>A0A7T8GX52_CALRO</name>
<dbReference type="Gene3D" id="3.30.160.60">
    <property type="entry name" value="Classic Zinc Finger"/>
    <property type="match status" value="1"/>
</dbReference>
<dbReference type="GO" id="GO:0008270">
    <property type="term" value="F:zinc ion binding"/>
    <property type="evidence" value="ECO:0007669"/>
    <property type="project" value="UniProtKB-KW"/>
</dbReference>
<dbReference type="AlphaFoldDB" id="A0A7T8GX52"/>
<dbReference type="InterPro" id="IPR013087">
    <property type="entry name" value="Znf_C2H2_type"/>
</dbReference>
<evidence type="ECO:0000256" key="4">
    <source>
        <dbReference type="ARBA" id="ARBA00022833"/>
    </source>
</evidence>
<evidence type="ECO:0000259" key="6">
    <source>
        <dbReference type="PROSITE" id="PS50157"/>
    </source>
</evidence>
<evidence type="ECO:0000313" key="7">
    <source>
        <dbReference type="EMBL" id="QQP39439.1"/>
    </source>
</evidence>
<dbReference type="SMART" id="SM00355">
    <property type="entry name" value="ZnF_C2H2"/>
    <property type="match status" value="2"/>
</dbReference>
<keyword evidence="2" id="KW-0677">Repeat</keyword>
<feature type="domain" description="C2H2-type" evidence="6">
    <location>
        <begin position="13"/>
        <end position="41"/>
    </location>
</feature>
<dbReference type="Proteomes" id="UP000595437">
    <property type="component" value="Chromosome 14"/>
</dbReference>
<dbReference type="Pfam" id="PF00096">
    <property type="entry name" value="zf-C2H2"/>
    <property type="match status" value="1"/>
</dbReference>
<proteinExistence type="predicted"/>
<keyword evidence="1" id="KW-0479">Metal-binding</keyword>
<dbReference type="InterPro" id="IPR036236">
    <property type="entry name" value="Znf_C2H2_sf"/>
</dbReference>
<protein>
    <submittedName>
        <fullName evidence="7">Zinc finger protein 729</fullName>
    </submittedName>
</protein>
<gene>
    <name evidence="7" type="ORF">FKW44_020324</name>
</gene>
<dbReference type="OrthoDB" id="3437960at2759"/>
<evidence type="ECO:0000313" key="8">
    <source>
        <dbReference type="Proteomes" id="UP000595437"/>
    </source>
</evidence>
<keyword evidence="3 5" id="KW-0863">Zinc-finger</keyword>
<dbReference type="SUPFAM" id="SSF57667">
    <property type="entry name" value="beta-beta-alpha zinc fingers"/>
    <property type="match status" value="1"/>
</dbReference>
<evidence type="ECO:0000256" key="3">
    <source>
        <dbReference type="ARBA" id="ARBA00022771"/>
    </source>
</evidence>
<dbReference type="FunFam" id="3.30.160.60:FF:000100">
    <property type="entry name" value="Zinc finger 45-like"/>
    <property type="match status" value="1"/>
</dbReference>
<keyword evidence="4" id="KW-0862">Zinc</keyword>